<dbReference type="EMBL" id="JAUSWJ010000001">
    <property type="protein sequence ID" value="MDQ0517527.1"/>
    <property type="molecule type" value="Genomic_DNA"/>
</dbReference>
<evidence type="ECO:0000256" key="1">
    <source>
        <dbReference type="SAM" id="MobiDB-lite"/>
    </source>
</evidence>
<evidence type="ECO:0000256" key="2">
    <source>
        <dbReference type="SAM" id="SignalP"/>
    </source>
</evidence>
<evidence type="ECO:0008006" key="5">
    <source>
        <dbReference type="Google" id="ProtNLM"/>
    </source>
</evidence>
<dbReference type="Proteomes" id="UP001223743">
    <property type="component" value="Unassembled WGS sequence"/>
</dbReference>
<dbReference type="Gene3D" id="3.40.50.1110">
    <property type="entry name" value="SGNH hydrolase"/>
    <property type="match status" value="1"/>
</dbReference>
<feature type="chain" id="PRO_5047493447" description="DUF459 domain-containing protein" evidence="2">
    <location>
        <begin position="24"/>
        <end position="402"/>
    </location>
</feature>
<name>A0ABU0M980_9HYPH</name>
<dbReference type="InterPro" id="IPR007407">
    <property type="entry name" value="DUF459"/>
</dbReference>
<dbReference type="RefSeq" id="WP_266283128.1">
    <property type="nucleotide sequence ID" value="NZ_JAPKNF010000002.1"/>
</dbReference>
<evidence type="ECO:0000313" key="4">
    <source>
        <dbReference type="Proteomes" id="UP001223743"/>
    </source>
</evidence>
<keyword evidence="4" id="KW-1185">Reference proteome</keyword>
<feature type="region of interest" description="Disordered" evidence="1">
    <location>
        <begin position="39"/>
        <end position="87"/>
    </location>
</feature>
<protein>
    <recommendedName>
        <fullName evidence="5">DUF459 domain-containing protein</fullName>
    </recommendedName>
</protein>
<feature type="compositionally biased region" description="Low complexity" evidence="1">
    <location>
        <begin position="46"/>
        <end position="64"/>
    </location>
</feature>
<keyword evidence="2" id="KW-0732">Signal</keyword>
<reference evidence="3 4" key="1">
    <citation type="submission" date="2023-07" db="EMBL/GenBank/DDBJ databases">
        <title>Genomic Encyclopedia of Type Strains, Phase IV (KMG-IV): sequencing the most valuable type-strain genomes for metagenomic binning, comparative biology and taxonomic classification.</title>
        <authorList>
            <person name="Goeker M."/>
        </authorList>
    </citation>
    <scope>NUCLEOTIDE SEQUENCE [LARGE SCALE GENOMIC DNA]</scope>
    <source>
        <strain evidence="3 4">B1-1</strain>
    </source>
</reference>
<accession>A0ABU0M980</accession>
<dbReference type="InterPro" id="IPR036514">
    <property type="entry name" value="SGNH_hydro_sf"/>
</dbReference>
<organism evidence="3 4">
    <name type="scientific">Kaistia geumhonensis</name>
    <dbReference type="NCBI Taxonomy" id="410839"/>
    <lineage>
        <taxon>Bacteria</taxon>
        <taxon>Pseudomonadati</taxon>
        <taxon>Pseudomonadota</taxon>
        <taxon>Alphaproteobacteria</taxon>
        <taxon>Hyphomicrobiales</taxon>
        <taxon>Kaistiaceae</taxon>
        <taxon>Kaistia</taxon>
    </lineage>
</organism>
<proteinExistence type="predicted"/>
<feature type="region of interest" description="Disordered" evidence="1">
    <location>
        <begin position="328"/>
        <end position="351"/>
    </location>
</feature>
<evidence type="ECO:0000313" key="3">
    <source>
        <dbReference type="EMBL" id="MDQ0517527.1"/>
    </source>
</evidence>
<sequence>MRRLAGYMLVAILAAVLATPAPAQSRGFFGGLFGGEREVAPPPGAIPNAPGAGRGQPPQRPAQQQRRKAAPARPAQPAEPSFPVAEIAPKNDDAKKVLVIGDFVASGLAWGLDQAFADDPTHVVLDRSDGSSGLVRDDHYDWTASLPDLVADVAPDMIVVMIGINDRQAIRAAAGNLALRSDAWDAAYAERVDRFVAALKATGRPVIWVGEPPLRSADGSADMAFLNTLFKEKAEAAGMRFVDVWDGFAGEDGKFVLRGPDMDGQVRQLRSGDGINFTKVGRRKLAFYVERDLGNGTAGPGAAQTLNPSATVEIGADGTQRLVGPVMSLTDPAPPPPGTPLAGDTPAQPLPDPVAALTGGTALPPAPRGRADDFTWHPPAPAVTGGTSAVDGVVILPAAAPR</sequence>
<gene>
    <name evidence="3" type="ORF">QO015_003140</name>
</gene>
<dbReference type="Pfam" id="PF04311">
    <property type="entry name" value="DUF459"/>
    <property type="match status" value="1"/>
</dbReference>
<dbReference type="SUPFAM" id="SSF52266">
    <property type="entry name" value="SGNH hydrolase"/>
    <property type="match status" value="1"/>
</dbReference>
<dbReference type="CDD" id="cd01829">
    <property type="entry name" value="SGNH_hydrolase_peri2"/>
    <property type="match status" value="1"/>
</dbReference>
<feature type="signal peptide" evidence="2">
    <location>
        <begin position="1"/>
        <end position="23"/>
    </location>
</feature>
<comment type="caution">
    <text evidence="3">The sequence shown here is derived from an EMBL/GenBank/DDBJ whole genome shotgun (WGS) entry which is preliminary data.</text>
</comment>